<evidence type="ECO:0000313" key="2">
    <source>
        <dbReference type="Proteomes" id="UP000198228"/>
    </source>
</evidence>
<accession>A0A1C4UTI5</accession>
<dbReference type="EMBL" id="LT607410">
    <property type="protein sequence ID" value="SCE75026.1"/>
    <property type="molecule type" value="Genomic_DNA"/>
</dbReference>
<protein>
    <submittedName>
        <fullName evidence="1">Uncharacterized protein</fullName>
    </submittedName>
</protein>
<dbReference type="Proteomes" id="UP000198228">
    <property type="component" value="Chromosome I"/>
</dbReference>
<proteinExistence type="predicted"/>
<dbReference type="AlphaFoldDB" id="A0A1C4UTI5"/>
<sequence length="74" mass="8013">MKVKLVENGCGSTIRAYVHCNGFPMGTYYNYGKPISSTGATSKAQCAPDDPRYGKSGYEIKTSSGWQKVPTITN</sequence>
<reference evidence="1 2" key="1">
    <citation type="submission" date="2016-06" db="EMBL/GenBank/DDBJ databases">
        <authorList>
            <person name="Kjaerup R.B."/>
            <person name="Dalgaard T.S."/>
            <person name="Juul-Madsen H.R."/>
        </authorList>
    </citation>
    <scope>NUCLEOTIDE SEQUENCE [LARGE SCALE GENOMIC DNA]</scope>
    <source>
        <strain evidence="1 2">DSM 43821</strain>
    </source>
</reference>
<gene>
    <name evidence="1" type="ORF">GA0074696_0618</name>
</gene>
<evidence type="ECO:0000313" key="1">
    <source>
        <dbReference type="EMBL" id="SCE75026.1"/>
    </source>
</evidence>
<name>A0A1C4UTI5_9ACTN</name>
<organism evidence="1 2">
    <name type="scientific">Micromonospora purpureochromogenes</name>
    <dbReference type="NCBI Taxonomy" id="47872"/>
    <lineage>
        <taxon>Bacteria</taxon>
        <taxon>Bacillati</taxon>
        <taxon>Actinomycetota</taxon>
        <taxon>Actinomycetes</taxon>
        <taxon>Micromonosporales</taxon>
        <taxon>Micromonosporaceae</taxon>
        <taxon>Micromonospora</taxon>
    </lineage>
</organism>